<evidence type="ECO:0000313" key="2">
    <source>
        <dbReference type="Proteomes" id="UP000596660"/>
    </source>
</evidence>
<accession>A0A803NDI2</accession>
<dbReference type="AlphaFoldDB" id="A0A803NDI2"/>
<dbReference type="InterPro" id="IPR036691">
    <property type="entry name" value="Endo/exonu/phosph_ase_sf"/>
</dbReference>
<reference evidence="1" key="1">
    <citation type="journal article" date="2017" name="Nature">
        <title>The genome of Chenopodium quinoa.</title>
        <authorList>
            <person name="Jarvis D.E."/>
            <person name="Ho Y.S."/>
            <person name="Lightfoot D.J."/>
            <person name="Schmoeckel S.M."/>
            <person name="Li B."/>
            <person name="Borm T.J.A."/>
            <person name="Ohyanagi H."/>
            <person name="Mineta K."/>
            <person name="Michell C.T."/>
            <person name="Saber N."/>
            <person name="Kharbatia N.M."/>
            <person name="Rupper R.R."/>
            <person name="Sharp A.R."/>
            <person name="Dally N."/>
            <person name="Boughton B.A."/>
            <person name="Woo Y.H."/>
            <person name="Gao G."/>
            <person name="Schijlen E.G.W.M."/>
            <person name="Guo X."/>
            <person name="Momin A.A."/>
            <person name="Negrao S."/>
            <person name="Al-Babili S."/>
            <person name="Gehring C."/>
            <person name="Roessner U."/>
            <person name="Jung C."/>
            <person name="Murphy K."/>
            <person name="Arold S.T."/>
            <person name="Gojobori T."/>
            <person name="van der Linden C.G."/>
            <person name="van Loo E.N."/>
            <person name="Jellen E.N."/>
            <person name="Maughan P.J."/>
            <person name="Tester M."/>
        </authorList>
    </citation>
    <scope>NUCLEOTIDE SEQUENCE [LARGE SCALE GENOMIC DNA]</scope>
    <source>
        <strain evidence="1">cv. PI 614886</strain>
    </source>
</reference>
<dbReference type="Gene3D" id="3.60.10.10">
    <property type="entry name" value="Endonuclease/exonuclease/phosphatase"/>
    <property type="match status" value="1"/>
</dbReference>
<reference evidence="1" key="2">
    <citation type="submission" date="2021-03" db="UniProtKB">
        <authorList>
            <consortium name="EnsemblPlants"/>
        </authorList>
    </citation>
    <scope>IDENTIFICATION</scope>
</reference>
<dbReference type="SUPFAM" id="SSF56219">
    <property type="entry name" value="DNase I-like"/>
    <property type="match status" value="1"/>
</dbReference>
<dbReference type="PANTHER" id="PTHR33710:SF62">
    <property type="entry name" value="DUF4283 DOMAIN PROTEIN"/>
    <property type="match status" value="1"/>
</dbReference>
<dbReference type="Gramene" id="AUR62044179-RA">
    <property type="protein sequence ID" value="AUR62044179-RA:cds"/>
    <property type="gene ID" value="AUR62044179"/>
</dbReference>
<dbReference type="PANTHER" id="PTHR33710">
    <property type="entry name" value="BNAC02G09200D PROTEIN"/>
    <property type="match status" value="1"/>
</dbReference>
<protein>
    <submittedName>
        <fullName evidence="1">Uncharacterized protein</fullName>
    </submittedName>
</protein>
<proteinExistence type="predicted"/>
<dbReference type="EnsemblPlants" id="AUR62044179-RA">
    <property type="protein sequence ID" value="AUR62044179-RA:cds"/>
    <property type="gene ID" value="AUR62044179"/>
</dbReference>
<organism evidence="1 2">
    <name type="scientific">Chenopodium quinoa</name>
    <name type="common">Quinoa</name>
    <dbReference type="NCBI Taxonomy" id="63459"/>
    <lineage>
        <taxon>Eukaryota</taxon>
        <taxon>Viridiplantae</taxon>
        <taxon>Streptophyta</taxon>
        <taxon>Embryophyta</taxon>
        <taxon>Tracheophyta</taxon>
        <taxon>Spermatophyta</taxon>
        <taxon>Magnoliopsida</taxon>
        <taxon>eudicotyledons</taxon>
        <taxon>Gunneridae</taxon>
        <taxon>Pentapetalae</taxon>
        <taxon>Caryophyllales</taxon>
        <taxon>Chenopodiaceae</taxon>
        <taxon>Chenopodioideae</taxon>
        <taxon>Atripliceae</taxon>
        <taxon>Chenopodium</taxon>
    </lineage>
</organism>
<keyword evidence="2" id="KW-1185">Reference proteome</keyword>
<dbReference type="OMA" id="CNVEWSN"/>
<name>A0A803NDI2_CHEQI</name>
<sequence length="174" mass="19458">MSETEKEGGVPRCDRLIDAFRDVVNMCSLRDLGFKGSIFTWERGRTRQTYVRERLDQFLADVGWCSMFPETEVRNLPILNSDHAPIIASTIERRNNMWGGNAFKFKPLWLSNNECSGVVSKGWAEGVDLGITQKIALCGEKLGSWAALSFGSVRKNIKDKEKLLKELKEAGGGG</sequence>
<evidence type="ECO:0000313" key="1">
    <source>
        <dbReference type="EnsemblPlants" id="AUR62044179-RA:cds"/>
    </source>
</evidence>
<dbReference type="Proteomes" id="UP000596660">
    <property type="component" value="Unplaced"/>
</dbReference>